<evidence type="ECO:0000256" key="2">
    <source>
        <dbReference type="ARBA" id="ARBA00022630"/>
    </source>
</evidence>
<dbReference type="AlphaFoldDB" id="A0A9P8A073"/>
<dbReference type="GO" id="GO:0071949">
    <property type="term" value="F:FAD binding"/>
    <property type="evidence" value="ECO:0007669"/>
    <property type="project" value="InterPro"/>
</dbReference>
<comment type="caution">
    <text evidence="7">The sequence shown here is derived from an EMBL/GenBank/DDBJ whole genome shotgun (WGS) entry which is preliminary data.</text>
</comment>
<evidence type="ECO:0000256" key="4">
    <source>
        <dbReference type="ARBA" id="ARBA00023002"/>
    </source>
</evidence>
<sequence>MAPTAVKPKVIIVGAGIGGLVLAILLEQAGVPYEILERATVVRPLGSALALGVNVMPFFKQAGLYDEIMGIGKVFNELVVFNENREPVIQRDLRSEVEMYRQNKPIQRLSALPVPSRLSVHKMNPAGGQGAVTAMHDAIILANWINAIPSTSVNDIEMAFREYKEERFLNAVASFKSCQSAGKILEKNMIAAAARFVLKMIPSWVWNTALQPVHKKIIENRPQVAFLPLTEDLGTVPPAYQPSLHRTLSVR</sequence>
<keyword evidence="5" id="KW-0503">Monooxygenase</keyword>
<evidence type="ECO:0000313" key="7">
    <source>
        <dbReference type="EMBL" id="KAG9321947.1"/>
    </source>
</evidence>
<keyword evidence="3" id="KW-0274">FAD</keyword>
<evidence type="ECO:0000256" key="3">
    <source>
        <dbReference type="ARBA" id="ARBA00022827"/>
    </source>
</evidence>
<dbReference type="Proteomes" id="UP000717515">
    <property type="component" value="Unassembled WGS sequence"/>
</dbReference>
<evidence type="ECO:0000256" key="1">
    <source>
        <dbReference type="ARBA" id="ARBA00007992"/>
    </source>
</evidence>
<organism evidence="7 8">
    <name type="scientific">Mortierella alpina</name>
    <name type="common">Oleaginous fungus</name>
    <name type="synonym">Mortierella renispora</name>
    <dbReference type="NCBI Taxonomy" id="64518"/>
    <lineage>
        <taxon>Eukaryota</taxon>
        <taxon>Fungi</taxon>
        <taxon>Fungi incertae sedis</taxon>
        <taxon>Mucoromycota</taxon>
        <taxon>Mortierellomycotina</taxon>
        <taxon>Mortierellomycetes</taxon>
        <taxon>Mortierellales</taxon>
        <taxon>Mortierellaceae</taxon>
        <taxon>Mortierella</taxon>
    </lineage>
</organism>
<protein>
    <recommendedName>
        <fullName evidence="6">FAD-binding domain-containing protein</fullName>
    </recommendedName>
</protein>
<dbReference type="PANTHER" id="PTHR13789">
    <property type="entry name" value="MONOOXYGENASE"/>
    <property type="match status" value="1"/>
</dbReference>
<accession>A0A9P8A073</accession>
<dbReference type="SUPFAM" id="SSF51905">
    <property type="entry name" value="FAD/NAD(P)-binding domain"/>
    <property type="match status" value="1"/>
</dbReference>
<name>A0A9P8A073_MORAP</name>
<dbReference type="InterPro" id="IPR036188">
    <property type="entry name" value="FAD/NAD-bd_sf"/>
</dbReference>
<evidence type="ECO:0000259" key="6">
    <source>
        <dbReference type="Pfam" id="PF01494"/>
    </source>
</evidence>
<dbReference type="InterPro" id="IPR050493">
    <property type="entry name" value="FAD-dep_Monooxygenase_BioMet"/>
</dbReference>
<keyword evidence="2" id="KW-0285">Flavoprotein</keyword>
<gene>
    <name evidence="7" type="ORF">KVV02_006919</name>
</gene>
<dbReference type="EMBL" id="JAIFTL010000174">
    <property type="protein sequence ID" value="KAG9321947.1"/>
    <property type="molecule type" value="Genomic_DNA"/>
</dbReference>
<evidence type="ECO:0000256" key="5">
    <source>
        <dbReference type="ARBA" id="ARBA00023033"/>
    </source>
</evidence>
<feature type="domain" description="FAD-binding" evidence="6">
    <location>
        <begin position="9"/>
        <end position="103"/>
    </location>
</feature>
<dbReference type="Gene3D" id="3.50.50.60">
    <property type="entry name" value="FAD/NAD(P)-binding domain"/>
    <property type="match status" value="2"/>
</dbReference>
<dbReference type="PANTHER" id="PTHR13789:SF309">
    <property type="entry name" value="PUTATIVE (AFU_ORTHOLOGUE AFUA_6G14510)-RELATED"/>
    <property type="match status" value="1"/>
</dbReference>
<reference evidence="7" key="1">
    <citation type="submission" date="2021-07" db="EMBL/GenBank/DDBJ databases">
        <title>Draft genome of Mortierella alpina, strain LL118, isolated from an aspen leaf litter sample.</title>
        <authorList>
            <person name="Yang S."/>
            <person name="Vinatzer B.A."/>
        </authorList>
    </citation>
    <scope>NUCLEOTIDE SEQUENCE</scope>
    <source>
        <strain evidence="7">LL118</strain>
    </source>
</reference>
<dbReference type="GO" id="GO:0004497">
    <property type="term" value="F:monooxygenase activity"/>
    <property type="evidence" value="ECO:0007669"/>
    <property type="project" value="UniProtKB-KW"/>
</dbReference>
<keyword evidence="4" id="KW-0560">Oxidoreductase</keyword>
<dbReference type="Pfam" id="PF01494">
    <property type="entry name" value="FAD_binding_3"/>
    <property type="match status" value="1"/>
</dbReference>
<dbReference type="InterPro" id="IPR002938">
    <property type="entry name" value="FAD-bd"/>
</dbReference>
<evidence type="ECO:0000313" key="8">
    <source>
        <dbReference type="Proteomes" id="UP000717515"/>
    </source>
</evidence>
<proteinExistence type="inferred from homology"/>
<comment type="similarity">
    <text evidence="1">Belongs to the paxM FAD-dependent monooxygenase family.</text>
</comment>